<protein>
    <recommendedName>
        <fullName evidence="3">F-box domain-containing protein</fullName>
    </recommendedName>
</protein>
<sequence>MTLDHDPFHPLLEHDSFPELRTLTISADSAESIEFLQNDFFPQKVIDLRIELPQWEEPSNIESLLLTMSSRTNLQKVSLGDIRDRDTDDMPAEDAMIICPMTLRPIYSLPKLTSLTLNFKYPLRWTTDHLTQFVQEIPSLEYLFLNNSPTVRFQRHTRHRLNDICIFARYCPRLKTLGFFFDVDSAVLSPYGIRQFAALEECHPGNSVLKYSDVDRIALFLSQVFPSGCRLIARPSHPFWPAVIRGISSMRSMEVIAASKMATRLRELEDEIAELRKAASLPQ</sequence>
<dbReference type="Gene3D" id="3.80.10.10">
    <property type="entry name" value="Ribonuclease Inhibitor"/>
    <property type="match status" value="1"/>
</dbReference>
<evidence type="ECO:0000313" key="1">
    <source>
        <dbReference type="EMBL" id="KAG5647494.1"/>
    </source>
</evidence>
<reference evidence="1" key="1">
    <citation type="submission" date="2020-07" db="EMBL/GenBank/DDBJ databases">
        <authorList>
            <person name="Nieuwenhuis M."/>
            <person name="Van De Peppel L.J.J."/>
        </authorList>
    </citation>
    <scope>NUCLEOTIDE SEQUENCE</scope>
    <source>
        <strain evidence="1">AP01</strain>
        <tissue evidence="1">Mycelium</tissue>
    </source>
</reference>
<dbReference type="InterPro" id="IPR032675">
    <property type="entry name" value="LRR_dom_sf"/>
</dbReference>
<reference evidence="1" key="2">
    <citation type="submission" date="2021-10" db="EMBL/GenBank/DDBJ databases">
        <title>Phylogenomics reveals ancestral predisposition of the termite-cultivated fungus Termitomyces towards a domesticated lifestyle.</title>
        <authorList>
            <person name="Auxier B."/>
            <person name="Grum-Grzhimaylo A."/>
            <person name="Cardenas M.E."/>
            <person name="Lodge J.D."/>
            <person name="Laessoe T."/>
            <person name="Pedersen O."/>
            <person name="Smith M.E."/>
            <person name="Kuyper T.W."/>
            <person name="Franco-Molano E.A."/>
            <person name="Baroni T.J."/>
            <person name="Aanen D.K."/>
        </authorList>
    </citation>
    <scope>NUCLEOTIDE SEQUENCE</scope>
    <source>
        <strain evidence="1">AP01</strain>
        <tissue evidence="1">Mycelium</tissue>
    </source>
</reference>
<evidence type="ECO:0000313" key="2">
    <source>
        <dbReference type="Proteomes" id="UP000775547"/>
    </source>
</evidence>
<accession>A0A9P7GDA6</accession>
<comment type="caution">
    <text evidence="1">The sequence shown here is derived from an EMBL/GenBank/DDBJ whole genome shotgun (WGS) entry which is preliminary data.</text>
</comment>
<dbReference type="AlphaFoldDB" id="A0A9P7GDA6"/>
<dbReference type="SUPFAM" id="SSF52047">
    <property type="entry name" value="RNI-like"/>
    <property type="match status" value="1"/>
</dbReference>
<dbReference type="Proteomes" id="UP000775547">
    <property type="component" value="Unassembled WGS sequence"/>
</dbReference>
<name>A0A9P7GDA6_9AGAR</name>
<dbReference type="OrthoDB" id="3543113at2759"/>
<proteinExistence type="predicted"/>
<keyword evidence="2" id="KW-1185">Reference proteome</keyword>
<dbReference type="EMBL" id="JABCKV010000009">
    <property type="protein sequence ID" value="KAG5647494.1"/>
    <property type="molecule type" value="Genomic_DNA"/>
</dbReference>
<evidence type="ECO:0008006" key="3">
    <source>
        <dbReference type="Google" id="ProtNLM"/>
    </source>
</evidence>
<organism evidence="1 2">
    <name type="scientific">Asterophora parasitica</name>
    <dbReference type="NCBI Taxonomy" id="117018"/>
    <lineage>
        <taxon>Eukaryota</taxon>
        <taxon>Fungi</taxon>
        <taxon>Dikarya</taxon>
        <taxon>Basidiomycota</taxon>
        <taxon>Agaricomycotina</taxon>
        <taxon>Agaricomycetes</taxon>
        <taxon>Agaricomycetidae</taxon>
        <taxon>Agaricales</taxon>
        <taxon>Tricholomatineae</taxon>
        <taxon>Lyophyllaceae</taxon>
        <taxon>Asterophora</taxon>
    </lineage>
</organism>
<gene>
    <name evidence="1" type="ORF">DXG03_009431</name>
</gene>